<proteinExistence type="predicted"/>
<dbReference type="EMBL" id="CM055092">
    <property type="protein sequence ID" value="KAJ7568934.1"/>
    <property type="molecule type" value="Genomic_DNA"/>
</dbReference>
<name>A0ACC2EQT5_DIPCM</name>
<sequence length="326" mass="35648">MACEREYERCLCLRGLVCYLAIAVLCWRVASAPATSSGQAPGTCISQGGRFPRFIHDGKLPRKSSKGPNDLTLCRIYTKNTCCTSSQTRAAMNSLRRLASNGEANNTCLELWEVLECAICDPRVGTKPGPPVICSSFCESIFTACADAFFAMDPTSQMEDAIQIPSAEFGKWFCLSQVLMPCGPKDTICARAKEWTMNASAFCQILGFSLRQSKDELDASCFDGRTDVESKGFSTTTGRATQNKDGILSSHEDFLAQGQKDMGEKILWAIGGLVLTAAAACWRYRRSKSRQKRAALFRNIQEARARQQAASNAATSKAVNKSAKKF</sequence>
<protein>
    <submittedName>
        <fullName evidence="1">Uncharacterized protein</fullName>
    </submittedName>
</protein>
<evidence type="ECO:0000313" key="2">
    <source>
        <dbReference type="Proteomes" id="UP001162992"/>
    </source>
</evidence>
<accession>A0ACC2EQT5</accession>
<reference evidence="2" key="1">
    <citation type="journal article" date="2024" name="Proc. Natl. Acad. Sci. U.S.A.">
        <title>Extraordinary preservation of gene collinearity over three hundred million years revealed in homosporous lycophytes.</title>
        <authorList>
            <person name="Li C."/>
            <person name="Wickell D."/>
            <person name="Kuo L.Y."/>
            <person name="Chen X."/>
            <person name="Nie B."/>
            <person name="Liao X."/>
            <person name="Peng D."/>
            <person name="Ji J."/>
            <person name="Jenkins J."/>
            <person name="Williams M."/>
            <person name="Shu S."/>
            <person name="Plott C."/>
            <person name="Barry K."/>
            <person name="Rajasekar S."/>
            <person name="Grimwood J."/>
            <person name="Han X."/>
            <person name="Sun S."/>
            <person name="Hou Z."/>
            <person name="He W."/>
            <person name="Dai G."/>
            <person name="Sun C."/>
            <person name="Schmutz J."/>
            <person name="Leebens-Mack J.H."/>
            <person name="Li F.W."/>
            <person name="Wang L."/>
        </authorList>
    </citation>
    <scope>NUCLEOTIDE SEQUENCE [LARGE SCALE GENOMIC DNA]</scope>
    <source>
        <strain evidence="2">cv. PW_Plant_1</strain>
    </source>
</reference>
<comment type="caution">
    <text evidence="1">The sequence shown here is derived from an EMBL/GenBank/DDBJ whole genome shotgun (WGS) entry which is preliminary data.</text>
</comment>
<evidence type="ECO:0000313" key="1">
    <source>
        <dbReference type="EMBL" id="KAJ7568934.1"/>
    </source>
</evidence>
<dbReference type="Proteomes" id="UP001162992">
    <property type="component" value="Chromosome 1"/>
</dbReference>
<organism evidence="1 2">
    <name type="scientific">Diphasiastrum complanatum</name>
    <name type="common">Issler's clubmoss</name>
    <name type="synonym">Lycopodium complanatum</name>
    <dbReference type="NCBI Taxonomy" id="34168"/>
    <lineage>
        <taxon>Eukaryota</taxon>
        <taxon>Viridiplantae</taxon>
        <taxon>Streptophyta</taxon>
        <taxon>Embryophyta</taxon>
        <taxon>Tracheophyta</taxon>
        <taxon>Lycopodiopsida</taxon>
        <taxon>Lycopodiales</taxon>
        <taxon>Lycopodiaceae</taxon>
        <taxon>Lycopodioideae</taxon>
        <taxon>Diphasiastrum</taxon>
    </lineage>
</organism>
<gene>
    <name evidence="1" type="ORF">O6H91_01G053800</name>
</gene>
<keyword evidence="2" id="KW-1185">Reference proteome</keyword>